<dbReference type="AlphaFoldDB" id="A0A840ML95"/>
<comment type="caution">
    <text evidence="3">The sequence shown here is derived from an EMBL/GenBank/DDBJ whole genome shotgun (WGS) entry which is preliminary data.</text>
</comment>
<proteinExistence type="predicted"/>
<gene>
    <name evidence="3" type="ORF">HNQ59_002720</name>
</gene>
<feature type="non-terminal residue" evidence="3">
    <location>
        <position position="1"/>
    </location>
</feature>
<dbReference type="Proteomes" id="UP000575898">
    <property type="component" value="Unassembled WGS sequence"/>
</dbReference>
<evidence type="ECO:0000259" key="2">
    <source>
        <dbReference type="Pfam" id="PF10106"/>
    </source>
</evidence>
<accession>A0A840ML95</accession>
<dbReference type="Pfam" id="PF10106">
    <property type="entry name" value="DUF2345"/>
    <property type="match status" value="1"/>
</dbReference>
<evidence type="ECO:0000313" key="4">
    <source>
        <dbReference type="Proteomes" id="UP000575898"/>
    </source>
</evidence>
<feature type="region of interest" description="Disordered" evidence="1">
    <location>
        <begin position="178"/>
        <end position="240"/>
    </location>
</feature>
<dbReference type="RefSeq" id="WP_184040262.1">
    <property type="nucleotide sequence ID" value="NZ_JACHHY010000017.1"/>
</dbReference>
<feature type="domain" description="DUF2345" evidence="2">
    <location>
        <begin position="1"/>
        <end position="107"/>
    </location>
</feature>
<evidence type="ECO:0000313" key="3">
    <source>
        <dbReference type="EMBL" id="MBB5019418.1"/>
    </source>
</evidence>
<dbReference type="EMBL" id="JACHHY010000017">
    <property type="protein sequence ID" value="MBB5019418.1"/>
    <property type="molecule type" value="Genomic_DNA"/>
</dbReference>
<reference evidence="3 4" key="1">
    <citation type="submission" date="2020-08" db="EMBL/GenBank/DDBJ databases">
        <title>Genomic Encyclopedia of Type Strains, Phase IV (KMG-IV): sequencing the most valuable type-strain genomes for metagenomic binning, comparative biology and taxonomic classification.</title>
        <authorList>
            <person name="Goeker M."/>
        </authorList>
    </citation>
    <scope>NUCLEOTIDE SEQUENCE [LARGE SCALE GENOMIC DNA]</scope>
    <source>
        <strain evidence="3 4">DSM 27165</strain>
    </source>
</reference>
<feature type="compositionally biased region" description="Polar residues" evidence="1">
    <location>
        <begin position="192"/>
        <end position="225"/>
    </location>
</feature>
<evidence type="ECO:0000256" key="1">
    <source>
        <dbReference type="SAM" id="MobiDB-lite"/>
    </source>
</evidence>
<name>A0A840ML95_9PROT</name>
<sequence>NVQLSAGRALVQKALQGISLFTHRVGMKLIAASGKLTVQAQDGEAEIGSAKSMYLYSVDDMVRIDAGKGILLTSGGAYIKIANGQIELGAPGDLAFKTARKSFEGPSSVAALTHTLPKSQTSMDERFILRYTDGQPVKNQPYRITKENGEVIEGITDEKGHTQLIEDQLMQELTLTLLPRPDGSTKHPVAATQATNATTSGEQQPSRQQPAPDSISTERISSQPDPSIAPAPDQDEPITV</sequence>
<keyword evidence="4" id="KW-1185">Reference proteome</keyword>
<organism evidence="3 4">
    <name type="scientific">Chitinivorax tropicus</name>
    <dbReference type="NCBI Taxonomy" id="714531"/>
    <lineage>
        <taxon>Bacteria</taxon>
        <taxon>Pseudomonadati</taxon>
        <taxon>Pseudomonadota</taxon>
        <taxon>Betaproteobacteria</taxon>
        <taxon>Chitinivorax</taxon>
    </lineage>
</organism>
<protein>
    <submittedName>
        <fullName evidence="3">Uncharacterized protein (DUF2345 family)</fullName>
    </submittedName>
</protein>
<dbReference type="InterPro" id="IPR018769">
    <property type="entry name" value="VgrG2_DUF2345"/>
</dbReference>